<dbReference type="SMART" id="SM00857">
    <property type="entry name" value="Resolvase"/>
    <property type="match status" value="1"/>
</dbReference>
<dbReference type="AlphaFoldDB" id="A0A7W5AMP6"/>
<dbReference type="InterPro" id="IPR050639">
    <property type="entry name" value="SSR_resolvase"/>
</dbReference>
<proteinExistence type="predicted"/>
<dbReference type="InterPro" id="IPR036162">
    <property type="entry name" value="Resolvase-like_N_sf"/>
</dbReference>
<evidence type="ECO:0000256" key="1">
    <source>
        <dbReference type="SAM" id="MobiDB-lite"/>
    </source>
</evidence>
<protein>
    <submittedName>
        <fullName evidence="3">DNA invertase Pin-like site-specific DNA recombinase</fullName>
    </submittedName>
</protein>
<dbReference type="PROSITE" id="PS51736">
    <property type="entry name" value="RECOMBINASES_3"/>
    <property type="match status" value="1"/>
</dbReference>
<dbReference type="EMBL" id="JACHXF010000017">
    <property type="protein sequence ID" value="MBB3098916.1"/>
    <property type="molecule type" value="Genomic_DNA"/>
</dbReference>
<evidence type="ECO:0000313" key="4">
    <source>
        <dbReference type="Proteomes" id="UP000590749"/>
    </source>
</evidence>
<dbReference type="Proteomes" id="UP000590749">
    <property type="component" value="Unassembled WGS sequence"/>
</dbReference>
<dbReference type="InterPro" id="IPR038109">
    <property type="entry name" value="DNA_bind_recomb_sf"/>
</dbReference>
<dbReference type="PANTHER" id="PTHR30461">
    <property type="entry name" value="DNA-INVERTASE FROM LAMBDOID PROPHAGE"/>
    <property type="match status" value="1"/>
</dbReference>
<reference evidence="3 4" key="1">
    <citation type="submission" date="2020-08" db="EMBL/GenBank/DDBJ databases">
        <title>Genomic Encyclopedia of Type Strains, Phase III (KMG-III): the genomes of soil and plant-associated and newly described type strains.</title>
        <authorList>
            <person name="Whitman W."/>
        </authorList>
    </citation>
    <scope>NUCLEOTIDE SEQUENCE [LARGE SCALE GENOMIC DNA]</scope>
    <source>
        <strain evidence="3 4">CECT 3287</strain>
    </source>
</reference>
<dbReference type="CDD" id="cd00338">
    <property type="entry name" value="Ser_Recombinase"/>
    <property type="match status" value="1"/>
</dbReference>
<dbReference type="InterPro" id="IPR006119">
    <property type="entry name" value="Resolv_N"/>
</dbReference>
<organism evidence="3 4">
    <name type="scientific">Actinoplanes campanulatus</name>
    <dbReference type="NCBI Taxonomy" id="113559"/>
    <lineage>
        <taxon>Bacteria</taxon>
        <taxon>Bacillati</taxon>
        <taxon>Actinomycetota</taxon>
        <taxon>Actinomycetes</taxon>
        <taxon>Micromonosporales</taxon>
        <taxon>Micromonosporaceae</taxon>
        <taxon>Actinoplanes</taxon>
    </lineage>
</organism>
<dbReference type="Gene3D" id="3.40.50.1390">
    <property type="entry name" value="Resolvase, N-terminal catalytic domain"/>
    <property type="match status" value="1"/>
</dbReference>
<dbReference type="Pfam" id="PF00239">
    <property type="entry name" value="Resolvase"/>
    <property type="match status" value="1"/>
</dbReference>
<feature type="compositionally biased region" description="Basic and acidic residues" evidence="1">
    <location>
        <begin position="7"/>
        <end position="20"/>
    </location>
</feature>
<feature type="region of interest" description="Disordered" evidence="1">
    <location>
        <begin position="137"/>
        <end position="165"/>
    </location>
</feature>
<dbReference type="GO" id="GO:0003677">
    <property type="term" value="F:DNA binding"/>
    <property type="evidence" value="ECO:0007669"/>
    <property type="project" value="InterPro"/>
</dbReference>
<feature type="region of interest" description="Disordered" evidence="1">
    <location>
        <begin position="1"/>
        <end position="20"/>
    </location>
</feature>
<name>A0A7W5AMP6_9ACTN</name>
<keyword evidence="4" id="KW-1185">Reference proteome</keyword>
<accession>A0A7W5AMP6</accession>
<dbReference type="RefSeq" id="WP_183225007.1">
    <property type="nucleotide sequence ID" value="NZ_BMPW01000020.1"/>
</dbReference>
<feature type="domain" description="Resolvase/invertase-type recombinase catalytic" evidence="2">
    <location>
        <begin position="3"/>
        <end position="154"/>
    </location>
</feature>
<evidence type="ECO:0000259" key="2">
    <source>
        <dbReference type="PROSITE" id="PS51736"/>
    </source>
</evidence>
<dbReference type="GO" id="GO:0000150">
    <property type="term" value="F:DNA strand exchange activity"/>
    <property type="evidence" value="ECO:0007669"/>
    <property type="project" value="InterPro"/>
</dbReference>
<dbReference type="PANTHER" id="PTHR30461:SF23">
    <property type="entry name" value="DNA RECOMBINASE-RELATED"/>
    <property type="match status" value="1"/>
</dbReference>
<evidence type="ECO:0000313" key="3">
    <source>
        <dbReference type="EMBL" id="MBB3098916.1"/>
    </source>
</evidence>
<dbReference type="Gene3D" id="3.90.1750.20">
    <property type="entry name" value="Putative Large Serine Recombinase, Chain B, Domain 2"/>
    <property type="match status" value="1"/>
</dbReference>
<gene>
    <name evidence="3" type="ORF">FHR83_006622</name>
</gene>
<dbReference type="SUPFAM" id="SSF53041">
    <property type="entry name" value="Resolvase-like"/>
    <property type="match status" value="1"/>
</dbReference>
<comment type="caution">
    <text evidence="3">The sequence shown here is derived from an EMBL/GenBank/DDBJ whole genome shotgun (WGS) entry which is preliminary data.</text>
</comment>
<sequence>MPTADLYARKSNKDAGRSAARQERLWRADCDAEGLTPGRVFADPDLSASRYSSKQRPDFEALTEHIQNQRCEMVSLWETSRGTRRMIEWVRFLDLCRDMGVLIRIFDEDDPATYDPRRPRDREALLKEGIKAESEVERLSSRVRSGATESAREGRPHGPLPDGYKRIYGAPTDASVSESGHRRREITQVIDEDRAWIYRAAAEGLLNGVPANTLARILMAFGVPTANGGKRWQGNVIWDALLKPSMEGHRERNGVIVAHHAWPAILDSDTVARLRHLRGGSRPVRNHGDARLKHMLSGGMRCGACRKLSMAGFNGGRRKDGMGGYRCDSNRGGCSGVAGPRPPIDDVVTAMVVERLRRPDAWAVFVPQPEDETKIARAQAELDALIARKDELHAAAAKPDGPSMALVAATERELLPNIDAASARVKELRKPPALRGYDPLHLAGHWSTYSVGERRAVVMALAEVVLSPVGRGNIKWTPWRLAESRWHGDSRTWGDLWRAGGLAGVGG</sequence>